<comment type="pathway">
    <text evidence="1">Carbohydrate biosynthesis; dTDP-L-rhamnose biosynthesis.</text>
</comment>
<dbReference type="CDD" id="cd00438">
    <property type="entry name" value="cupin_RmlC"/>
    <property type="match status" value="1"/>
</dbReference>
<dbReference type="SUPFAM" id="SSF51182">
    <property type="entry name" value="RmlC-like cupins"/>
    <property type="match status" value="1"/>
</dbReference>
<comment type="catalytic activity">
    <reaction evidence="1">
        <text>dTDP-4-dehydro-6-deoxy-alpha-D-glucose = dTDP-4-dehydro-beta-L-rhamnose</text>
        <dbReference type="Rhea" id="RHEA:16969"/>
        <dbReference type="ChEBI" id="CHEBI:57649"/>
        <dbReference type="ChEBI" id="CHEBI:62830"/>
        <dbReference type="EC" id="5.1.3.13"/>
    </reaction>
</comment>
<dbReference type="PANTHER" id="PTHR21047:SF2">
    <property type="entry name" value="THYMIDINE DIPHOSPHO-4-KETO-RHAMNOSE 3,5-EPIMERASE"/>
    <property type="match status" value="1"/>
</dbReference>
<dbReference type="Proteomes" id="UP000515490">
    <property type="component" value="Chromosome"/>
</dbReference>
<organism evidence="2 3">
    <name type="scientific">Metabacillus elymi</name>
    <dbReference type="NCBI Taxonomy" id="2745198"/>
    <lineage>
        <taxon>Bacteria</taxon>
        <taxon>Bacillati</taxon>
        <taxon>Bacillota</taxon>
        <taxon>Bacilli</taxon>
        <taxon>Bacillales</taxon>
        <taxon>Bacillaceae</taxon>
        <taxon>Metabacillus</taxon>
    </lineage>
</organism>
<name>A0ABX6S395_9BACI</name>
<comment type="similarity">
    <text evidence="1">Belongs to the dTDP-4-dehydrorhamnose 3,5-epimerase family.</text>
</comment>
<dbReference type="NCBIfam" id="TIGR01221">
    <property type="entry name" value="rmlC"/>
    <property type="match status" value="1"/>
</dbReference>
<dbReference type="Pfam" id="PF00908">
    <property type="entry name" value="dTDP_sugar_isom"/>
    <property type="match status" value="1"/>
</dbReference>
<evidence type="ECO:0000313" key="2">
    <source>
        <dbReference type="EMBL" id="QNF28474.1"/>
    </source>
</evidence>
<dbReference type="GO" id="GO:0008830">
    <property type="term" value="F:dTDP-4-dehydrorhamnose 3,5-epimerase activity"/>
    <property type="evidence" value="ECO:0007669"/>
    <property type="project" value="UniProtKB-EC"/>
</dbReference>
<proteinExistence type="inferred from homology"/>
<dbReference type="Gene3D" id="2.60.120.10">
    <property type="entry name" value="Jelly Rolls"/>
    <property type="match status" value="1"/>
</dbReference>
<protein>
    <recommendedName>
        <fullName evidence="1">dTDP-4-dehydrorhamnose 3,5-epimerase</fullName>
        <ecNumber evidence="1">5.1.3.13</ecNumber>
    </recommendedName>
    <alternativeName>
        <fullName evidence="1">Thymidine diphospho-4-keto-rhamnose 3,5-epimerase</fullName>
    </alternativeName>
</protein>
<sequence>MNFNIKKTKLPGCFEIIPDKFEDKRGTLIKVFHKDIFLEKHLEVEFAEEYYSISDKDVLRGLHFQLPPKDQVKLVSCISGEVFDVVVDLRLGSPTYGVFETFHLSAKKASMVYIPKGLAHGFYVCKEPAIMLCKTSTVFSPEYDHGIHWSSLDIPWPNKTPKISEKDSKLPIFNQFNSPFHFTEEVL</sequence>
<dbReference type="InterPro" id="IPR011051">
    <property type="entry name" value="RmlC_Cupin_sf"/>
</dbReference>
<comment type="subunit">
    <text evidence="1">Homodimer.</text>
</comment>
<dbReference type="EMBL" id="CP055263">
    <property type="protein sequence ID" value="QNF28474.1"/>
    <property type="molecule type" value="Genomic_DNA"/>
</dbReference>
<dbReference type="PANTHER" id="PTHR21047">
    <property type="entry name" value="DTDP-6-DEOXY-D-GLUCOSE-3,5 EPIMERASE"/>
    <property type="match status" value="1"/>
</dbReference>
<comment type="function">
    <text evidence="1">Catalyzes the epimerization of the C3' and C5'positions of dTDP-6-deoxy-D-xylo-4-hexulose, forming dTDP-6-deoxy-L-lyxo-4-hexulose.</text>
</comment>
<evidence type="ECO:0000313" key="3">
    <source>
        <dbReference type="Proteomes" id="UP000515490"/>
    </source>
</evidence>
<keyword evidence="1 2" id="KW-0413">Isomerase</keyword>
<dbReference type="InterPro" id="IPR000888">
    <property type="entry name" value="RmlC-like"/>
</dbReference>
<reference evidence="2 3" key="1">
    <citation type="submission" date="2020-06" db="EMBL/GenBank/DDBJ databases">
        <title>Metabacillus dokdonensis sp. nov., isolated from the rhizosphere of Elymus tsukushiensis, a plant native to the Dokdo Islands, Republic of Korea.</title>
        <authorList>
            <person name="Lee S.Y."/>
            <person name="Hwang Y.J."/>
            <person name="Son J.S."/>
            <person name="Ghim S.Y."/>
        </authorList>
    </citation>
    <scope>NUCLEOTIDE SEQUENCE [LARGE SCALE GENOMIC DNA]</scope>
    <source>
        <strain evidence="2 3">KUDC1714</strain>
    </source>
</reference>
<dbReference type="InterPro" id="IPR014710">
    <property type="entry name" value="RmlC-like_jellyroll"/>
</dbReference>
<dbReference type="RefSeq" id="WP_185652921.1">
    <property type="nucleotide sequence ID" value="NZ_CP055263.1"/>
</dbReference>
<dbReference type="EC" id="5.1.3.13" evidence="1"/>
<keyword evidence="3" id="KW-1185">Reference proteome</keyword>
<accession>A0ABX6S395</accession>
<evidence type="ECO:0000256" key="1">
    <source>
        <dbReference type="RuleBase" id="RU364069"/>
    </source>
</evidence>
<gene>
    <name evidence="2" type="primary">rfbC</name>
    <name evidence="2" type="ORF">HUW50_13910</name>
</gene>